<proteinExistence type="inferred from homology"/>
<dbReference type="InterPro" id="IPR051907">
    <property type="entry name" value="DoxX-like_oxidoreductase"/>
</dbReference>
<gene>
    <name evidence="8" type="ORF">JI748_13825</name>
</gene>
<evidence type="ECO:0000256" key="7">
    <source>
        <dbReference type="SAM" id="Phobius"/>
    </source>
</evidence>
<keyword evidence="5 7" id="KW-1133">Transmembrane helix</keyword>
<evidence type="ECO:0000313" key="9">
    <source>
        <dbReference type="Proteomes" id="UP000595857"/>
    </source>
</evidence>
<keyword evidence="3" id="KW-1003">Cell membrane</keyword>
<evidence type="ECO:0000256" key="5">
    <source>
        <dbReference type="ARBA" id="ARBA00022989"/>
    </source>
</evidence>
<dbReference type="PANTHER" id="PTHR33452:SF1">
    <property type="entry name" value="INNER MEMBRANE PROTEIN YPHA-RELATED"/>
    <property type="match status" value="1"/>
</dbReference>
<feature type="transmembrane region" description="Helical" evidence="7">
    <location>
        <begin position="6"/>
        <end position="33"/>
    </location>
</feature>
<evidence type="ECO:0000256" key="1">
    <source>
        <dbReference type="ARBA" id="ARBA00004651"/>
    </source>
</evidence>
<dbReference type="PANTHER" id="PTHR33452">
    <property type="entry name" value="OXIDOREDUCTASE CATD-RELATED"/>
    <property type="match status" value="1"/>
</dbReference>
<name>A0ABX7C4T0_9HYPH</name>
<dbReference type="EMBL" id="CP068046">
    <property type="protein sequence ID" value="QQR38818.1"/>
    <property type="molecule type" value="Genomic_DNA"/>
</dbReference>
<reference evidence="8 9" key="1">
    <citation type="submission" date="2021-01" db="EMBL/GenBank/DDBJ databases">
        <title>Genome seq and assembly of Devosia sp. LEGU1.</title>
        <authorList>
            <person name="Chhetri G."/>
        </authorList>
    </citation>
    <scope>NUCLEOTIDE SEQUENCE [LARGE SCALE GENOMIC DNA]</scope>
    <source>
        <strain evidence="8 9">LEGU1</strain>
    </source>
</reference>
<evidence type="ECO:0000256" key="6">
    <source>
        <dbReference type="ARBA" id="ARBA00023136"/>
    </source>
</evidence>
<evidence type="ECO:0000256" key="3">
    <source>
        <dbReference type="ARBA" id="ARBA00022475"/>
    </source>
</evidence>
<feature type="transmembrane region" description="Helical" evidence="7">
    <location>
        <begin position="70"/>
        <end position="98"/>
    </location>
</feature>
<dbReference type="Pfam" id="PF07681">
    <property type="entry name" value="DoxX"/>
    <property type="match status" value="1"/>
</dbReference>
<dbReference type="RefSeq" id="WP_201631780.1">
    <property type="nucleotide sequence ID" value="NZ_CP068046.1"/>
</dbReference>
<keyword evidence="6 7" id="KW-0472">Membrane</keyword>
<feature type="transmembrane region" description="Helical" evidence="7">
    <location>
        <begin position="118"/>
        <end position="137"/>
    </location>
</feature>
<keyword evidence="9" id="KW-1185">Reference proteome</keyword>
<dbReference type="Proteomes" id="UP000595857">
    <property type="component" value="Chromosome"/>
</dbReference>
<accession>A0ABX7C4T0</accession>
<comment type="subcellular location">
    <subcellularLocation>
        <location evidence="1">Cell membrane</location>
        <topology evidence="1">Multi-pass membrane protein</topology>
    </subcellularLocation>
</comment>
<organism evidence="8 9">
    <name type="scientific">Devosia rhizoryzae</name>
    <dbReference type="NCBI Taxonomy" id="2774137"/>
    <lineage>
        <taxon>Bacteria</taxon>
        <taxon>Pseudomonadati</taxon>
        <taxon>Pseudomonadota</taxon>
        <taxon>Alphaproteobacteria</taxon>
        <taxon>Hyphomicrobiales</taxon>
        <taxon>Devosiaceae</taxon>
        <taxon>Devosia</taxon>
    </lineage>
</organism>
<evidence type="ECO:0000256" key="4">
    <source>
        <dbReference type="ARBA" id="ARBA00022692"/>
    </source>
</evidence>
<keyword evidence="4 7" id="KW-0812">Transmembrane</keyword>
<protein>
    <submittedName>
        <fullName evidence="8">DoxX family membrane protein</fullName>
    </submittedName>
</protein>
<dbReference type="InterPro" id="IPR032808">
    <property type="entry name" value="DoxX"/>
</dbReference>
<sequence>MPAWLISLPALADLALLLLRLVIGLMFALSGWFKLTDPERREKMASSLSEAGVPKALTPVFSAAELGGGVLVVLGFFTVPGAMVLLVITLGALVTTSIPKAEGEGVHKLENVLYAPETLLAAGLLVLVAVGAGAWSVDRVLG</sequence>
<evidence type="ECO:0000256" key="2">
    <source>
        <dbReference type="ARBA" id="ARBA00006679"/>
    </source>
</evidence>
<evidence type="ECO:0000313" key="8">
    <source>
        <dbReference type="EMBL" id="QQR38818.1"/>
    </source>
</evidence>
<comment type="similarity">
    <text evidence="2">Belongs to the DoxX family.</text>
</comment>